<organism evidence="2 3">
    <name type="scientific">Protopolystoma xenopodis</name>
    <dbReference type="NCBI Taxonomy" id="117903"/>
    <lineage>
        <taxon>Eukaryota</taxon>
        <taxon>Metazoa</taxon>
        <taxon>Spiralia</taxon>
        <taxon>Lophotrochozoa</taxon>
        <taxon>Platyhelminthes</taxon>
        <taxon>Monogenea</taxon>
        <taxon>Polyopisthocotylea</taxon>
        <taxon>Polystomatidea</taxon>
        <taxon>Polystomatidae</taxon>
        <taxon>Protopolystoma</taxon>
    </lineage>
</organism>
<evidence type="ECO:0000313" key="2">
    <source>
        <dbReference type="EMBL" id="VEL40661.1"/>
    </source>
</evidence>
<sequence>MSNPAAPVSQMDDTQNAKPCSSFDSGKGKPRRLRKSLSSASSSSISSSLSSLSDSLNSAPKGRRHQSYKKSSFYNHKPSKGVSNQANIRPSISQSSSSSSSLSSHSSSSQPHQGVKIESSKTRSSTPSTIACTHSPALELESDDKEDRRKPKRKKSDLDQRAEKRQKASPTDSQTLSESSSWSSSENFHPICPRSAKKKMLRHYSKSKLSLRNRNLSGQDATNIDNFSGDSISLAPSSPCSTVSGVSAGACSVDEGDIEKRRRCEELASAAVALTQFTNRLSEILQRVEDLDLLLLASEANGVGVSISCPSSSHVAPSSPSSDASRLSNPEKVKQERGRKESKHRQVDNAKNKQRYQRSTDDYGSHGASSSLDSSDFSHSKSREDIYNETRVHKADYLAPSDYLPSSARLSVCEAATLCSESAQIRVAGSMSTVPTGRLVRFLTLLLINMRDAAMLAPQPPSQVCPVQSYRLNTFIQRSLIIKSCILNA</sequence>
<feature type="compositionally biased region" description="Low complexity" evidence="1">
    <location>
        <begin position="309"/>
        <end position="328"/>
    </location>
</feature>
<dbReference type="EMBL" id="CAAALY010265874">
    <property type="protein sequence ID" value="VEL40661.1"/>
    <property type="molecule type" value="Genomic_DNA"/>
</dbReference>
<accession>A0A3S5BUK0</accession>
<feature type="compositionally biased region" description="Low complexity" evidence="1">
    <location>
        <begin position="91"/>
        <end position="109"/>
    </location>
</feature>
<evidence type="ECO:0000313" key="3">
    <source>
        <dbReference type="Proteomes" id="UP000784294"/>
    </source>
</evidence>
<dbReference type="AlphaFoldDB" id="A0A3S5BUK0"/>
<feature type="region of interest" description="Disordered" evidence="1">
    <location>
        <begin position="309"/>
        <end position="381"/>
    </location>
</feature>
<feature type="compositionally biased region" description="Polar residues" evidence="1">
    <location>
        <begin position="122"/>
        <end position="132"/>
    </location>
</feature>
<protein>
    <submittedName>
        <fullName evidence="2">Uncharacterized protein</fullName>
    </submittedName>
</protein>
<name>A0A3S5BUK0_9PLAT</name>
<proteinExistence type="predicted"/>
<evidence type="ECO:0000256" key="1">
    <source>
        <dbReference type="SAM" id="MobiDB-lite"/>
    </source>
</evidence>
<reference evidence="2" key="1">
    <citation type="submission" date="2018-11" db="EMBL/GenBank/DDBJ databases">
        <authorList>
            <consortium name="Pathogen Informatics"/>
        </authorList>
    </citation>
    <scope>NUCLEOTIDE SEQUENCE</scope>
</reference>
<feature type="compositionally biased region" description="Basic and acidic residues" evidence="1">
    <location>
        <begin position="329"/>
        <end position="351"/>
    </location>
</feature>
<dbReference type="Proteomes" id="UP000784294">
    <property type="component" value="Unassembled WGS sequence"/>
</dbReference>
<feature type="region of interest" description="Disordered" evidence="1">
    <location>
        <begin position="1"/>
        <end position="199"/>
    </location>
</feature>
<gene>
    <name evidence="2" type="ORF">PXEA_LOCUS34101</name>
</gene>
<keyword evidence="3" id="KW-1185">Reference proteome</keyword>
<feature type="compositionally biased region" description="Low complexity" evidence="1">
    <location>
        <begin position="177"/>
        <end position="186"/>
    </location>
</feature>
<feature type="compositionally biased region" description="Polar residues" evidence="1">
    <location>
        <begin position="11"/>
        <end position="24"/>
    </location>
</feature>
<feature type="compositionally biased region" description="Basic and acidic residues" evidence="1">
    <location>
        <begin position="156"/>
        <end position="166"/>
    </location>
</feature>
<feature type="compositionally biased region" description="Polar residues" evidence="1">
    <location>
        <begin position="81"/>
        <end position="90"/>
    </location>
</feature>
<feature type="compositionally biased region" description="Low complexity" evidence="1">
    <location>
        <begin position="36"/>
        <end position="58"/>
    </location>
</feature>
<comment type="caution">
    <text evidence="2">The sequence shown here is derived from an EMBL/GenBank/DDBJ whole genome shotgun (WGS) entry which is preliminary data.</text>
</comment>
<feature type="compositionally biased region" description="Low complexity" evidence="1">
    <location>
        <begin position="365"/>
        <end position="375"/>
    </location>
</feature>